<protein>
    <submittedName>
        <fullName evidence="2">Uncharacterized protein</fullName>
    </submittedName>
</protein>
<dbReference type="Proteomes" id="UP000447873">
    <property type="component" value="Unassembled WGS sequence"/>
</dbReference>
<evidence type="ECO:0000256" key="1">
    <source>
        <dbReference type="SAM" id="MobiDB-lite"/>
    </source>
</evidence>
<proteinExistence type="predicted"/>
<reference evidence="2 3" key="1">
    <citation type="submission" date="2018-12" db="EMBL/GenBank/DDBJ databases">
        <title>Venturia inaequalis Genome Resource.</title>
        <authorList>
            <person name="Lichtner F.J."/>
        </authorList>
    </citation>
    <scope>NUCLEOTIDE SEQUENCE [LARGE SCALE GENOMIC DNA]</scope>
    <source>
        <strain evidence="2 3">120213</strain>
    </source>
</reference>
<dbReference type="EMBL" id="WNWS01000098">
    <property type="protein sequence ID" value="KAE9980771.1"/>
    <property type="molecule type" value="Genomic_DNA"/>
</dbReference>
<name>A0A8H3Z5U6_VENIN</name>
<feature type="region of interest" description="Disordered" evidence="1">
    <location>
        <begin position="1"/>
        <end position="21"/>
    </location>
</feature>
<accession>A0A8H3Z5U6</accession>
<gene>
    <name evidence="2" type="ORF">EG328_012019</name>
</gene>
<evidence type="ECO:0000313" key="3">
    <source>
        <dbReference type="Proteomes" id="UP000447873"/>
    </source>
</evidence>
<evidence type="ECO:0000313" key="2">
    <source>
        <dbReference type="EMBL" id="KAE9980771.1"/>
    </source>
</evidence>
<dbReference type="AlphaFoldDB" id="A0A8H3Z5U6"/>
<organism evidence="2 3">
    <name type="scientific">Venturia inaequalis</name>
    <name type="common">Apple scab fungus</name>
    <dbReference type="NCBI Taxonomy" id="5025"/>
    <lineage>
        <taxon>Eukaryota</taxon>
        <taxon>Fungi</taxon>
        <taxon>Dikarya</taxon>
        <taxon>Ascomycota</taxon>
        <taxon>Pezizomycotina</taxon>
        <taxon>Dothideomycetes</taxon>
        <taxon>Pleosporomycetidae</taxon>
        <taxon>Venturiales</taxon>
        <taxon>Venturiaceae</taxon>
        <taxon>Venturia</taxon>
    </lineage>
</organism>
<sequence>MSEKISQETLPEDTEAHQAWSTARKTGIAKASQTIIGQVAKQLLQDSTDADIQLQSRQRAQALKDEVAAILSFQGSETWAGSPPTNWTRRTATAVLQLWEGNSYKLGDWNREGRPSIGDENRKWSGWADNERTIPNVEEYIGYLYQDRSPGFEWDNQIQLLKSFEETEKAVKEAQAALAGGLVLP</sequence>
<comment type="caution">
    <text evidence="2">The sequence shown here is derived from an EMBL/GenBank/DDBJ whole genome shotgun (WGS) entry which is preliminary data.</text>
</comment>